<accession>A0AA88RCZ4</accession>
<gene>
    <name evidence="1" type="ORF">RJ640_004819</name>
</gene>
<proteinExistence type="predicted"/>
<protein>
    <submittedName>
        <fullName evidence="1">Uncharacterized protein</fullName>
    </submittedName>
</protein>
<evidence type="ECO:0000313" key="1">
    <source>
        <dbReference type="EMBL" id="KAK2987093.1"/>
    </source>
</evidence>
<keyword evidence="2" id="KW-1185">Reference proteome</keyword>
<comment type="caution">
    <text evidence="1">The sequence shown here is derived from an EMBL/GenBank/DDBJ whole genome shotgun (WGS) entry which is preliminary data.</text>
</comment>
<reference evidence="1" key="1">
    <citation type="submission" date="2022-12" db="EMBL/GenBank/DDBJ databases">
        <title>Draft genome assemblies for two species of Escallonia (Escalloniales).</title>
        <authorList>
            <person name="Chanderbali A."/>
            <person name="Dervinis C."/>
            <person name="Anghel I."/>
            <person name="Soltis D."/>
            <person name="Soltis P."/>
            <person name="Zapata F."/>
        </authorList>
    </citation>
    <scope>NUCLEOTIDE SEQUENCE</scope>
    <source>
        <strain evidence="1">UCBG92.1500</strain>
        <tissue evidence="1">Leaf</tissue>
    </source>
</reference>
<name>A0AA88RCZ4_9ASTE</name>
<dbReference type="EMBL" id="JAVXUO010001018">
    <property type="protein sequence ID" value="KAK2987093.1"/>
    <property type="molecule type" value="Genomic_DNA"/>
</dbReference>
<dbReference type="PANTHER" id="PTHR34570:SF12">
    <property type="entry name" value="EXPRESSED PROTEIN"/>
    <property type="match status" value="1"/>
</dbReference>
<organism evidence="1 2">
    <name type="scientific">Escallonia rubra</name>
    <dbReference type="NCBI Taxonomy" id="112253"/>
    <lineage>
        <taxon>Eukaryota</taxon>
        <taxon>Viridiplantae</taxon>
        <taxon>Streptophyta</taxon>
        <taxon>Embryophyta</taxon>
        <taxon>Tracheophyta</taxon>
        <taxon>Spermatophyta</taxon>
        <taxon>Magnoliopsida</taxon>
        <taxon>eudicotyledons</taxon>
        <taxon>Gunneridae</taxon>
        <taxon>Pentapetalae</taxon>
        <taxon>asterids</taxon>
        <taxon>campanulids</taxon>
        <taxon>Escalloniales</taxon>
        <taxon>Escalloniaceae</taxon>
        <taxon>Escallonia</taxon>
    </lineage>
</organism>
<dbReference type="Proteomes" id="UP001187471">
    <property type="component" value="Unassembled WGS sequence"/>
</dbReference>
<evidence type="ECO:0000313" key="2">
    <source>
        <dbReference type="Proteomes" id="UP001187471"/>
    </source>
</evidence>
<dbReference type="PANTHER" id="PTHR34570">
    <property type="entry name" value="OS03G0593100 PROTEIN"/>
    <property type="match status" value="1"/>
</dbReference>
<sequence length="149" mass="17574">MSGQSRDQIIHQSSISLLQERFRQLQRAKEIREKREFLRLLSIPQPVNPSTPYHASRSFYRSELFLPSRPTPQTSPSAQYNLQSKHANLEIKAKLSEIEPTMYNFRGRDLGNYDWMSLHVRFESFDLLIATLRKKTNKTYIESGLPQYR</sequence>
<dbReference type="AlphaFoldDB" id="A0AA88RCZ4"/>